<dbReference type="GO" id="GO:0003677">
    <property type="term" value="F:DNA binding"/>
    <property type="evidence" value="ECO:0007669"/>
    <property type="project" value="UniProtKB-KW"/>
</dbReference>
<keyword evidence="6" id="KW-1185">Reference proteome</keyword>
<reference evidence="5 6" key="1">
    <citation type="journal article" date="2015" name="Genome Announc.">
        <title>Draft Genome Sequence of Burkholderia sp. Strain PML1(12), an Ectomycorrhizosphere-Inhabiting Bacterium with Effective Mineral-Weathering Ability.</title>
        <authorList>
            <person name="Uroz S."/>
            <person name="Oger P."/>
        </authorList>
    </citation>
    <scope>NUCLEOTIDE SEQUENCE [LARGE SCALE GENOMIC DNA]</scope>
    <source>
        <strain evidence="6">PML1(12)</strain>
    </source>
</reference>
<dbReference type="SUPFAM" id="SSF46785">
    <property type="entry name" value="Winged helix' DNA-binding domain"/>
    <property type="match status" value="1"/>
</dbReference>
<evidence type="ECO:0000256" key="1">
    <source>
        <dbReference type="ARBA" id="ARBA00023015"/>
    </source>
</evidence>
<evidence type="ECO:0000256" key="2">
    <source>
        <dbReference type="ARBA" id="ARBA00023125"/>
    </source>
</evidence>
<comment type="caution">
    <text evidence="5">The sequence shown here is derived from an EMBL/GenBank/DDBJ whole genome shotgun (WGS) entry which is preliminary data.</text>
</comment>
<dbReference type="GO" id="GO:0005829">
    <property type="term" value="C:cytosol"/>
    <property type="evidence" value="ECO:0007669"/>
    <property type="project" value="TreeGrafter"/>
</dbReference>
<dbReference type="Pfam" id="PF13545">
    <property type="entry name" value="HTH_Crp_2"/>
    <property type="match status" value="1"/>
</dbReference>
<evidence type="ECO:0000313" key="6">
    <source>
        <dbReference type="Proteomes" id="UP000035963"/>
    </source>
</evidence>
<dbReference type="SMART" id="SM00419">
    <property type="entry name" value="HTH_CRP"/>
    <property type="match status" value="1"/>
</dbReference>
<gene>
    <name evidence="5" type="ORF">EOS_36465</name>
</gene>
<proteinExistence type="predicted"/>
<dbReference type="InterPro" id="IPR050397">
    <property type="entry name" value="Env_Response_Regulators"/>
</dbReference>
<dbReference type="SMART" id="SM00100">
    <property type="entry name" value="cNMP"/>
    <property type="match status" value="1"/>
</dbReference>
<feature type="domain" description="HTH crp-type" evidence="4">
    <location>
        <begin position="149"/>
        <end position="215"/>
    </location>
</feature>
<dbReference type="OrthoDB" id="8969464at2"/>
<organism evidence="5 6">
    <name type="scientific">Caballeronia mineralivorans PML1(12)</name>
    <dbReference type="NCBI Taxonomy" id="908627"/>
    <lineage>
        <taxon>Bacteria</taxon>
        <taxon>Pseudomonadati</taxon>
        <taxon>Pseudomonadota</taxon>
        <taxon>Betaproteobacteria</taxon>
        <taxon>Burkholderiales</taxon>
        <taxon>Burkholderiaceae</taxon>
        <taxon>Caballeronia</taxon>
    </lineage>
</organism>
<dbReference type="SUPFAM" id="SSF51206">
    <property type="entry name" value="cAMP-binding domain-like"/>
    <property type="match status" value="1"/>
</dbReference>
<keyword evidence="1" id="KW-0805">Transcription regulation</keyword>
<dbReference type="InterPro" id="IPR036388">
    <property type="entry name" value="WH-like_DNA-bd_sf"/>
</dbReference>
<dbReference type="GO" id="GO:0003700">
    <property type="term" value="F:DNA-binding transcription factor activity"/>
    <property type="evidence" value="ECO:0007669"/>
    <property type="project" value="TreeGrafter"/>
</dbReference>
<accession>A0A0J1CKT8</accession>
<dbReference type="RefSeq" id="WP_047897082.1">
    <property type="nucleotide sequence ID" value="NZ_AEJF01000223.1"/>
</dbReference>
<evidence type="ECO:0000256" key="3">
    <source>
        <dbReference type="ARBA" id="ARBA00023163"/>
    </source>
</evidence>
<dbReference type="PROSITE" id="PS51063">
    <property type="entry name" value="HTH_CRP_2"/>
    <property type="match status" value="1"/>
</dbReference>
<protein>
    <submittedName>
        <fullName evidence="5">Crp/Fnr family transcriptional regulator</fullName>
    </submittedName>
</protein>
<dbReference type="Proteomes" id="UP000035963">
    <property type="component" value="Unassembled WGS sequence"/>
</dbReference>
<dbReference type="Pfam" id="PF00027">
    <property type="entry name" value="cNMP_binding"/>
    <property type="match status" value="1"/>
</dbReference>
<dbReference type="PANTHER" id="PTHR24567">
    <property type="entry name" value="CRP FAMILY TRANSCRIPTIONAL REGULATORY PROTEIN"/>
    <property type="match status" value="1"/>
</dbReference>
<keyword evidence="2" id="KW-0238">DNA-binding</keyword>
<dbReference type="Gene3D" id="1.10.10.10">
    <property type="entry name" value="Winged helix-like DNA-binding domain superfamily/Winged helix DNA-binding domain"/>
    <property type="match status" value="1"/>
</dbReference>
<dbReference type="InterPro" id="IPR012318">
    <property type="entry name" value="HTH_CRP"/>
</dbReference>
<dbReference type="InterPro" id="IPR014710">
    <property type="entry name" value="RmlC-like_jellyroll"/>
</dbReference>
<dbReference type="EMBL" id="AEJF01000223">
    <property type="protein sequence ID" value="KLU21365.1"/>
    <property type="molecule type" value="Genomic_DNA"/>
</dbReference>
<dbReference type="PANTHER" id="PTHR24567:SF74">
    <property type="entry name" value="HTH-TYPE TRANSCRIPTIONAL REGULATOR ARCR"/>
    <property type="match status" value="1"/>
</dbReference>
<dbReference type="Gene3D" id="2.60.120.10">
    <property type="entry name" value="Jelly Rolls"/>
    <property type="match status" value="1"/>
</dbReference>
<dbReference type="InterPro" id="IPR036390">
    <property type="entry name" value="WH_DNA-bd_sf"/>
</dbReference>
<dbReference type="AlphaFoldDB" id="A0A0J1CKT8"/>
<dbReference type="InterPro" id="IPR018490">
    <property type="entry name" value="cNMP-bd_dom_sf"/>
</dbReference>
<dbReference type="InterPro" id="IPR000595">
    <property type="entry name" value="cNMP-bd_dom"/>
</dbReference>
<evidence type="ECO:0000313" key="5">
    <source>
        <dbReference type="EMBL" id="KLU21365.1"/>
    </source>
</evidence>
<dbReference type="PATRIC" id="fig|908627.4.peg.8164"/>
<name>A0A0J1CKT8_9BURK</name>
<evidence type="ECO:0000259" key="4">
    <source>
        <dbReference type="PROSITE" id="PS51063"/>
    </source>
</evidence>
<sequence length="245" mass="27480">MNTLTLDPEHQVNYLLDALPSHEWQALKSHVELVRLREEQILCDAGEHIEHAYFPLTGVVSLLYKMKGGASVEVAAVGPEGMIGVPILTGREAMSTCVQVQCPGIAYRITATALRKHFDRCDFLRRLMLLYMQALLMQVAQTAICNRDHSVYEQLCRWLLVEMDRMPTNEVHVSHQLIADMLGVRREGVTVAIGRLQDAGLVENGRRSIKVNDRAGLEAHACVCYGLVKREFDRLLPVHAREAVG</sequence>
<keyword evidence="3" id="KW-0804">Transcription</keyword>
<dbReference type="CDD" id="cd00038">
    <property type="entry name" value="CAP_ED"/>
    <property type="match status" value="1"/>
</dbReference>